<organism evidence="2 3">
    <name type="scientific">Ladona fulva</name>
    <name type="common">Scarce chaser dragonfly</name>
    <name type="synonym">Libellula fulva</name>
    <dbReference type="NCBI Taxonomy" id="123851"/>
    <lineage>
        <taxon>Eukaryota</taxon>
        <taxon>Metazoa</taxon>
        <taxon>Ecdysozoa</taxon>
        <taxon>Arthropoda</taxon>
        <taxon>Hexapoda</taxon>
        <taxon>Insecta</taxon>
        <taxon>Pterygota</taxon>
        <taxon>Palaeoptera</taxon>
        <taxon>Odonata</taxon>
        <taxon>Epiprocta</taxon>
        <taxon>Anisoptera</taxon>
        <taxon>Libelluloidea</taxon>
        <taxon>Libellulidae</taxon>
        <taxon>Ladona</taxon>
    </lineage>
</organism>
<keyword evidence="3" id="KW-1185">Reference proteome</keyword>
<dbReference type="InterPro" id="IPR055411">
    <property type="entry name" value="LRR_FXL15/At3g58940/PEG3-like"/>
</dbReference>
<sequence>MPQRKSVRNLKKICSLSIAKNMDKIWCKDYLENFAGQGQFLYVNGPFDCLPGPLVNDIIQTLREEHLLRRHHLQLLITSNLNRLDLSKESINLSPVLNFISFRCKHLLKELSLAYCTKVPLGNLKDALVCLENLEILDLSWTCVNDDVLGALGANCPKLRDLNLTALAQVTDKGIKYLCVDDFQKDSSASNGVGLLGVEAAIRNLPNLTLLNHPEVVTVLERMHQKEWDAGLAVPKYSLRYSECPEALLSLCKLRRLEVFNVLVDSQNEEWSGRTLPSRQKDLFANGILPVLQTCGQFITTLSLAECPPYVDIGVIGMCCPSLSDLNLAFNKGYSKRISEENSHPSSRRKLFQCLKKLILVCICRYVLMFKELRRKNDEDGDDEPKTDLPDLHLKDLLSSPVLETIFIRESTTLSDSILSQVLVEGQKFVNLRELELENCHNVTTHFIHSMLHLSGPLKFIKIWSCKQITRSDLNAFKSLIKKHKWDLSIDWM</sequence>
<dbReference type="SUPFAM" id="SSF52047">
    <property type="entry name" value="RNI-like"/>
    <property type="match status" value="1"/>
</dbReference>
<protein>
    <recommendedName>
        <fullName evidence="1">F-box/LRR-repeat protein 15/At3g58940/PEG3-like LRR domain-containing protein</fullName>
    </recommendedName>
</protein>
<name>A0A8K0KH03_LADFU</name>
<dbReference type="Gene3D" id="3.80.10.10">
    <property type="entry name" value="Ribonuclease Inhibitor"/>
    <property type="match status" value="2"/>
</dbReference>
<gene>
    <name evidence="2" type="ORF">J437_LFUL014948</name>
</gene>
<dbReference type="OrthoDB" id="63112at2759"/>
<dbReference type="InterPro" id="IPR006553">
    <property type="entry name" value="Leu-rich_rpt_Cys-con_subtyp"/>
</dbReference>
<dbReference type="GO" id="GO:0019005">
    <property type="term" value="C:SCF ubiquitin ligase complex"/>
    <property type="evidence" value="ECO:0007669"/>
    <property type="project" value="TreeGrafter"/>
</dbReference>
<dbReference type="AlphaFoldDB" id="A0A8K0KH03"/>
<dbReference type="GO" id="GO:0031146">
    <property type="term" value="P:SCF-dependent proteasomal ubiquitin-dependent protein catabolic process"/>
    <property type="evidence" value="ECO:0007669"/>
    <property type="project" value="TreeGrafter"/>
</dbReference>
<evidence type="ECO:0000313" key="2">
    <source>
        <dbReference type="EMBL" id="KAG8234158.1"/>
    </source>
</evidence>
<dbReference type="SMART" id="SM00367">
    <property type="entry name" value="LRR_CC"/>
    <property type="match status" value="2"/>
</dbReference>
<dbReference type="InterPro" id="IPR032675">
    <property type="entry name" value="LRR_dom_sf"/>
</dbReference>
<dbReference type="PANTHER" id="PTHR13318">
    <property type="entry name" value="PARTNER OF PAIRED, ISOFORM B-RELATED"/>
    <property type="match status" value="1"/>
</dbReference>
<dbReference type="Proteomes" id="UP000792457">
    <property type="component" value="Unassembled WGS sequence"/>
</dbReference>
<dbReference type="PANTHER" id="PTHR13318:SF95">
    <property type="entry name" value="F-BOX PROTEIN YLR352W"/>
    <property type="match status" value="1"/>
</dbReference>
<evidence type="ECO:0000313" key="3">
    <source>
        <dbReference type="Proteomes" id="UP000792457"/>
    </source>
</evidence>
<evidence type="ECO:0000259" key="1">
    <source>
        <dbReference type="Pfam" id="PF24758"/>
    </source>
</evidence>
<accession>A0A8K0KH03</accession>
<feature type="domain" description="F-box/LRR-repeat protein 15/At3g58940/PEG3-like LRR" evidence="1">
    <location>
        <begin position="72"/>
        <end position="166"/>
    </location>
</feature>
<comment type="caution">
    <text evidence="2">The sequence shown here is derived from an EMBL/GenBank/DDBJ whole genome shotgun (WGS) entry which is preliminary data.</text>
</comment>
<dbReference type="Pfam" id="PF24758">
    <property type="entry name" value="LRR_At5g56370"/>
    <property type="match status" value="1"/>
</dbReference>
<proteinExistence type="predicted"/>
<reference evidence="2" key="1">
    <citation type="submission" date="2013-04" db="EMBL/GenBank/DDBJ databases">
        <authorList>
            <person name="Qu J."/>
            <person name="Murali S.C."/>
            <person name="Bandaranaike D."/>
            <person name="Bellair M."/>
            <person name="Blankenburg K."/>
            <person name="Chao H."/>
            <person name="Dinh H."/>
            <person name="Doddapaneni H."/>
            <person name="Downs B."/>
            <person name="Dugan-Rocha S."/>
            <person name="Elkadiri S."/>
            <person name="Gnanaolivu R.D."/>
            <person name="Hernandez B."/>
            <person name="Javaid M."/>
            <person name="Jayaseelan J.C."/>
            <person name="Lee S."/>
            <person name="Li M."/>
            <person name="Ming W."/>
            <person name="Munidasa M."/>
            <person name="Muniz J."/>
            <person name="Nguyen L."/>
            <person name="Ongeri F."/>
            <person name="Osuji N."/>
            <person name="Pu L.-L."/>
            <person name="Puazo M."/>
            <person name="Qu C."/>
            <person name="Quiroz J."/>
            <person name="Raj R."/>
            <person name="Weissenberger G."/>
            <person name="Xin Y."/>
            <person name="Zou X."/>
            <person name="Han Y."/>
            <person name="Richards S."/>
            <person name="Worley K."/>
            <person name="Muzny D."/>
            <person name="Gibbs R."/>
        </authorList>
    </citation>
    <scope>NUCLEOTIDE SEQUENCE</scope>
    <source>
        <strain evidence="2">Sampled in the wild</strain>
    </source>
</reference>
<dbReference type="EMBL" id="KZ308785">
    <property type="protein sequence ID" value="KAG8234158.1"/>
    <property type="molecule type" value="Genomic_DNA"/>
</dbReference>
<reference evidence="2" key="2">
    <citation type="submission" date="2017-10" db="EMBL/GenBank/DDBJ databases">
        <title>Ladona fulva Genome sequencing and assembly.</title>
        <authorList>
            <person name="Murali S."/>
            <person name="Richards S."/>
            <person name="Bandaranaike D."/>
            <person name="Bellair M."/>
            <person name="Blankenburg K."/>
            <person name="Chao H."/>
            <person name="Dinh H."/>
            <person name="Doddapaneni H."/>
            <person name="Dugan-Rocha S."/>
            <person name="Elkadiri S."/>
            <person name="Gnanaolivu R."/>
            <person name="Hernandez B."/>
            <person name="Skinner E."/>
            <person name="Javaid M."/>
            <person name="Lee S."/>
            <person name="Li M."/>
            <person name="Ming W."/>
            <person name="Munidasa M."/>
            <person name="Muniz J."/>
            <person name="Nguyen L."/>
            <person name="Hughes D."/>
            <person name="Osuji N."/>
            <person name="Pu L.-L."/>
            <person name="Puazo M."/>
            <person name="Qu C."/>
            <person name="Quiroz J."/>
            <person name="Raj R."/>
            <person name="Weissenberger G."/>
            <person name="Xin Y."/>
            <person name="Zou X."/>
            <person name="Han Y."/>
            <person name="Worley K."/>
            <person name="Muzny D."/>
            <person name="Gibbs R."/>
        </authorList>
    </citation>
    <scope>NUCLEOTIDE SEQUENCE</scope>
    <source>
        <strain evidence="2">Sampled in the wild</strain>
    </source>
</reference>